<sequence>MTSFQPKGGPLSPDELISLIFNLLLGIRRVSFTGLNFKLRSRSVIQIQSICAVGEELHRLLNVSKKNVKGLNVTFATSFVGYENEEWVSQFGEKM</sequence>
<dbReference type="Proteomes" id="UP001206925">
    <property type="component" value="Unassembled WGS sequence"/>
</dbReference>
<proteinExistence type="predicted"/>
<keyword evidence="2" id="KW-1185">Reference proteome</keyword>
<accession>A0AAD5CBI1</accession>
<comment type="caution">
    <text evidence="1">The sequence shown here is derived from an EMBL/GenBank/DDBJ whole genome shotgun (WGS) entry which is preliminary data.</text>
</comment>
<gene>
    <name evidence="1" type="ORF">M8C21_014549</name>
</gene>
<evidence type="ECO:0000313" key="2">
    <source>
        <dbReference type="Proteomes" id="UP001206925"/>
    </source>
</evidence>
<dbReference type="AlphaFoldDB" id="A0AAD5CBI1"/>
<dbReference type="EMBL" id="JAMZMK010008871">
    <property type="protein sequence ID" value="KAI7738140.1"/>
    <property type="molecule type" value="Genomic_DNA"/>
</dbReference>
<name>A0AAD5CBI1_AMBAR</name>
<protein>
    <submittedName>
        <fullName evidence="1">Uncharacterized protein</fullName>
    </submittedName>
</protein>
<reference evidence="1" key="1">
    <citation type="submission" date="2022-06" db="EMBL/GenBank/DDBJ databases">
        <title>Uncovering the hologenomic basis of an extraordinary plant invasion.</title>
        <authorList>
            <person name="Bieker V.C."/>
            <person name="Martin M.D."/>
            <person name="Gilbert T."/>
            <person name="Hodgins K."/>
            <person name="Battlay P."/>
            <person name="Petersen B."/>
            <person name="Wilson J."/>
        </authorList>
    </citation>
    <scope>NUCLEOTIDE SEQUENCE</scope>
    <source>
        <strain evidence="1">AA19_3_7</strain>
        <tissue evidence="1">Leaf</tissue>
    </source>
</reference>
<organism evidence="1 2">
    <name type="scientific">Ambrosia artemisiifolia</name>
    <name type="common">Common ragweed</name>
    <dbReference type="NCBI Taxonomy" id="4212"/>
    <lineage>
        <taxon>Eukaryota</taxon>
        <taxon>Viridiplantae</taxon>
        <taxon>Streptophyta</taxon>
        <taxon>Embryophyta</taxon>
        <taxon>Tracheophyta</taxon>
        <taxon>Spermatophyta</taxon>
        <taxon>Magnoliopsida</taxon>
        <taxon>eudicotyledons</taxon>
        <taxon>Gunneridae</taxon>
        <taxon>Pentapetalae</taxon>
        <taxon>asterids</taxon>
        <taxon>campanulids</taxon>
        <taxon>Asterales</taxon>
        <taxon>Asteraceae</taxon>
        <taxon>Asteroideae</taxon>
        <taxon>Heliantheae alliance</taxon>
        <taxon>Heliantheae</taxon>
        <taxon>Ambrosia</taxon>
    </lineage>
</organism>
<evidence type="ECO:0000313" key="1">
    <source>
        <dbReference type="EMBL" id="KAI7738140.1"/>
    </source>
</evidence>